<proteinExistence type="predicted"/>
<dbReference type="RefSeq" id="WP_244680657.1">
    <property type="nucleotide sequence ID" value="NZ_JALIRM010000002.1"/>
</dbReference>
<name>A0ABU0D327_9BACI</name>
<evidence type="ECO:0000313" key="2">
    <source>
        <dbReference type="Proteomes" id="UP001232343"/>
    </source>
</evidence>
<comment type="caution">
    <text evidence="1">The sequence shown here is derived from an EMBL/GenBank/DDBJ whole genome shotgun (WGS) entry which is preliminary data.</text>
</comment>
<evidence type="ECO:0008006" key="3">
    <source>
        <dbReference type="Google" id="ProtNLM"/>
    </source>
</evidence>
<reference evidence="1 2" key="1">
    <citation type="submission" date="2023-07" db="EMBL/GenBank/DDBJ databases">
        <title>Genomic Encyclopedia of Type Strains, Phase IV (KMG-IV): sequencing the most valuable type-strain genomes for metagenomic binning, comparative biology and taxonomic classification.</title>
        <authorList>
            <person name="Goeker M."/>
        </authorList>
    </citation>
    <scope>NUCLEOTIDE SEQUENCE [LARGE SCALE GENOMIC DNA]</scope>
    <source>
        <strain evidence="1 2">DSM 27848</strain>
    </source>
</reference>
<gene>
    <name evidence="1" type="ORF">J2S14_001624</name>
</gene>
<accession>A0ABU0D327</accession>
<dbReference type="EMBL" id="JAUSUO010000002">
    <property type="protein sequence ID" value="MDQ0342812.1"/>
    <property type="molecule type" value="Genomic_DNA"/>
</dbReference>
<evidence type="ECO:0000313" key="1">
    <source>
        <dbReference type="EMBL" id="MDQ0342812.1"/>
    </source>
</evidence>
<dbReference type="InterPro" id="IPR032710">
    <property type="entry name" value="NTF2-like_dom_sf"/>
</dbReference>
<organism evidence="1 2">
    <name type="scientific">Lederbergia wuyishanensis</name>
    <dbReference type="NCBI Taxonomy" id="1347903"/>
    <lineage>
        <taxon>Bacteria</taxon>
        <taxon>Bacillati</taxon>
        <taxon>Bacillota</taxon>
        <taxon>Bacilli</taxon>
        <taxon>Bacillales</taxon>
        <taxon>Bacillaceae</taxon>
        <taxon>Lederbergia</taxon>
    </lineage>
</organism>
<dbReference type="SUPFAM" id="SSF54427">
    <property type="entry name" value="NTF2-like"/>
    <property type="match status" value="1"/>
</dbReference>
<dbReference type="Proteomes" id="UP001232343">
    <property type="component" value="Unassembled WGS sequence"/>
</dbReference>
<sequence>MEIEEVLVEYFKAWNKGFITKNGYEIRRFMSKQFVGFWAQSNIIQPDPYYHDYDLDGVLKQMDHAEKSFEAVSITERNNGEECLVLGKETNVISGLPYTAQCMFVWRKENNEWKLLREYIELER</sequence>
<protein>
    <recommendedName>
        <fullName evidence="3">DUF4440 domain-containing protein</fullName>
    </recommendedName>
</protein>
<keyword evidence="2" id="KW-1185">Reference proteome</keyword>